<dbReference type="PATRIC" id="fig|1094489.3.peg.1377"/>
<dbReference type="KEGG" id="baus:BAnh1_11210"/>
<dbReference type="HOGENOM" id="CLU_2328111_0_0_5"/>
<sequence length="117" mass="12947">MNSKYFLLYIFIFSLASTLPSFSYATTRTLAPVVFVLSATETDPHPSEKGDTFLPTVPNSADPKSSATPFFLTENVFYDSLATENWISFSSDIIGAVSGIIIKTALLYAFHQFYPLL</sequence>
<dbReference type="RefSeq" id="WP_015398492.1">
    <property type="nucleotide sequence ID" value="NC_020300.1"/>
</dbReference>
<feature type="signal peptide" evidence="1">
    <location>
        <begin position="1"/>
        <end position="25"/>
    </location>
</feature>
<reference evidence="2 3" key="1">
    <citation type="journal article" date="2013" name="PLoS Genet.">
        <title>A gene transfer agent and a dynamic repertoire of secretion systems hold the keys to the explosive radiation of the emerging pathogen Bartonella.</title>
        <authorList>
            <person name="Guy L."/>
            <person name="Nystedt B."/>
            <person name="Toft C."/>
            <person name="Zaremba-Niedzwiedzka K."/>
            <person name="Berglund E.C."/>
            <person name="Granberg F."/>
            <person name="Naslund K."/>
            <person name="Eriksson A.S."/>
            <person name="Andersson S.G."/>
        </authorList>
    </citation>
    <scope>NUCLEOTIDE SEQUENCE [LARGE SCALE GENOMIC DNA]</scope>
    <source>
        <strain evidence="2 3">Aust/NH1</strain>
    </source>
</reference>
<evidence type="ECO:0000256" key="1">
    <source>
        <dbReference type="SAM" id="SignalP"/>
    </source>
</evidence>
<dbReference type="EMBL" id="CP003123">
    <property type="protein sequence ID" value="AGF74989.1"/>
    <property type="molecule type" value="Genomic_DNA"/>
</dbReference>
<gene>
    <name evidence="2" type="ordered locus">BAnh1_11210</name>
</gene>
<protein>
    <submittedName>
        <fullName evidence="2">Uncharacterized protein</fullName>
    </submittedName>
</protein>
<feature type="chain" id="PRO_5004015802" evidence="1">
    <location>
        <begin position="26"/>
        <end position="117"/>
    </location>
</feature>
<evidence type="ECO:0000313" key="3">
    <source>
        <dbReference type="Proteomes" id="UP000011729"/>
    </source>
</evidence>
<dbReference type="AlphaFoldDB" id="M1N553"/>
<proteinExistence type="predicted"/>
<accession>M1N553</accession>
<keyword evidence="3" id="KW-1185">Reference proteome</keyword>
<organism evidence="2 3">
    <name type="scientific">Bartonella australis (strain Aust/NH1)</name>
    <dbReference type="NCBI Taxonomy" id="1094489"/>
    <lineage>
        <taxon>Bacteria</taxon>
        <taxon>Pseudomonadati</taxon>
        <taxon>Pseudomonadota</taxon>
        <taxon>Alphaproteobacteria</taxon>
        <taxon>Hyphomicrobiales</taxon>
        <taxon>Bartonellaceae</taxon>
        <taxon>Bartonella</taxon>
    </lineage>
</organism>
<keyword evidence="1" id="KW-0732">Signal</keyword>
<evidence type="ECO:0000313" key="2">
    <source>
        <dbReference type="EMBL" id="AGF74989.1"/>
    </source>
</evidence>
<dbReference type="Proteomes" id="UP000011729">
    <property type="component" value="Chromosome"/>
</dbReference>
<name>M1N553_BARAA</name>